<sequence>MANNEQQNKYQTYMKGEKTKAATVIPARKKHVSTRMGDDRLKEMANNEQQINNYQTYMKGGKAKAATVIPAKKEHVSTKIGKIVVDSISKAAKNAKNKTKITPENSDL</sequence>
<evidence type="ECO:0000313" key="3">
    <source>
        <dbReference type="Proteomes" id="UP000326396"/>
    </source>
</evidence>
<dbReference type="AlphaFoldDB" id="A0A5N6MB66"/>
<dbReference type="EMBL" id="SZYD01000016">
    <property type="protein sequence ID" value="KAD3336948.1"/>
    <property type="molecule type" value="Genomic_DNA"/>
</dbReference>
<feature type="compositionally biased region" description="Polar residues" evidence="1">
    <location>
        <begin position="1"/>
        <end position="11"/>
    </location>
</feature>
<evidence type="ECO:0000313" key="2">
    <source>
        <dbReference type="EMBL" id="KAD3336948.1"/>
    </source>
</evidence>
<dbReference type="OrthoDB" id="1828627at2759"/>
<proteinExistence type="predicted"/>
<organism evidence="2 3">
    <name type="scientific">Mikania micrantha</name>
    <name type="common">bitter vine</name>
    <dbReference type="NCBI Taxonomy" id="192012"/>
    <lineage>
        <taxon>Eukaryota</taxon>
        <taxon>Viridiplantae</taxon>
        <taxon>Streptophyta</taxon>
        <taxon>Embryophyta</taxon>
        <taxon>Tracheophyta</taxon>
        <taxon>Spermatophyta</taxon>
        <taxon>Magnoliopsida</taxon>
        <taxon>eudicotyledons</taxon>
        <taxon>Gunneridae</taxon>
        <taxon>Pentapetalae</taxon>
        <taxon>asterids</taxon>
        <taxon>campanulids</taxon>
        <taxon>Asterales</taxon>
        <taxon>Asteraceae</taxon>
        <taxon>Asteroideae</taxon>
        <taxon>Heliantheae alliance</taxon>
        <taxon>Eupatorieae</taxon>
        <taxon>Mikania</taxon>
    </lineage>
</organism>
<accession>A0A5N6MB66</accession>
<reference evidence="2 3" key="1">
    <citation type="submission" date="2019-05" db="EMBL/GenBank/DDBJ databases">
        <title>Mikania micrantha, genome provides insights into the molecular mechanism of rapid growth.</title>
        <authorList>
            <person name="Liu B."/>
        </authorList>
    </citation>
    <scope>NUCLEOTIDE SEQUENCE [LARGE SCALE GENOMIC DNA]</scope>
    <source>
        <strain evidence="2">NLD-2019</strain>
        <tissue evidence="2">Leaf</tissue>
    </source>
</reference>
<keyword evidence="3" id="KW-1185">Reference proteome</keyword>
<feature type="region of interest" description="Disordered" evidence="1">
    <location>
        <begin position="1"/>
        <end position="39"/>
    </location>
</feature>
<dbReference type="Proteomes" id="UP000326396">
    <property type="component" value="Linkage Group LG6"/>
</dbReference>
<protein>
    <submittedName>
        <fullName evidence="2">Uncharacterized protein</fullName>
    </submittedName>
</protein>
<evidence type="ECO:0000256" key="1">
    <source>
        <dbReference type="SAM" id="MobiDB-lite"/>
    </source>
</evidence>
<comment type="caution">
    <text evidence="2">The sequence shown here is derived from an EMBL/GenBank/DDBJ whole genome shotgun (WGS) entry which is preliminary data.</text>
</comment>
<name>A0A5N6MB66_9ASTR</name>
<gene>
    <name evidence="2" type="ORF">E3N88_32468</name>
</gene>